<dbReference type="GO" id="GO:0005524">
    <property type="term" value="F:ATP binding"/>
    <property type="evidence" value="ECO:0007669"/>
    <property type="project" value="UniProtKB-UniRule"/>
</dbReference>
<comment type="similarity">
    <text evidence="11">Belongs to the ABC transporter superfamily.</text>
</comment>
<dbReference type="FunFam" id="3.40.50.300:FF:000126">
    <property type="entry name" value="Galactose/methyl galactoside import ATP-binding protein MglA"/>
    <property type="match status" value="1"/>
</dbReference>
<evidence type="ECO:0000256" key="8">
    <source>
        <dbReference type="ARBA" id="ARBA00022840"/>
    </source>
</evidence>
<dbReference type="InterPro" id="IPR003439">
    <property type="entry name" value="ABC_transporter-like_ATP-bd"/>
</dbReference>
<evidence type="ECO:0000256" key="1">
    <source>
        <dbReference type="ARBA" id="ARBA00004202"/>
    </source>
</evidence>
<dbReference type="CDD" id="cd03216">
    <property type="entry name" value="ABC_Carb_Monos_I"/>
    <property type="match status" value="1"/>
</dbReference>
<name>A0A0J9BX39_9FIRM</name>
<dbReference type="PATRIC" id="fig|742734.4.peg.4606"/>
<dbReference type="FunFam" id="3.40.50.300:FF:000127">
    <property type="entry name" value="Ribose import ATP-binding protein RbsA"/>
    <property type="match status" value="1"/>
</dbReference>
<reference evidence="13 14" key="1">
    <citation type="submission" date="2011-04" db="EMBL/GenBank/DDBJ databases">
        <title>The Genome Sequence of Clostridium citroniae WAL-19142.</title>
        <authorList>
            <consortium name="The Broad Institute Genome Sequencing Platform"/>
            <person name="Earl A."/>
            <person name="Ward D."/>
            <person name="Feldgarden M."/>
            <person name="Gevers D."/>
            <person name="Warren Y.A."/>
            <person name="Tyrrell K.L."/>
            <person name="Citron D.M."/>
            <person name="Goldstein E.J."/>
            <person name="Daigneault M."/>
            <person name="Allen-Vercoe E."/>
            <person name="Young S.K."/>
            <person name="Zeng Q."/>
            <person name="Gargeya S."/>
            <person name="Fitzgerald M."/>
            <person name="Haas B."/>
            <person name="Abouelleil A."/>
            <person name="Alvarado L."/>
            <person name="Arachchi H.M."/>
            <person name="Berlin A."/>
            <person name="Brown A."/>
            <person name="Chapman S.B."/>
            <person name="Chen Z."/>
            <person name="Dunbar C."/>
            <person name="Freedman E."/>
            <person name="Gearin G."/>
            <person name="Gellesch M."/>
            <person name="Goldberg J."/>
            <person name="Griggs A."/>
            <person name="Gujja S."/>
            <person name="Heilman E.R."/>
            <person name="Heiman D."/>
            <person name="Howarth C."/>
            <person name="Larson L."/>
            <person name="Lui A."/>
            <person name="MacDonald P.J."/>
            <person name="Mehta T."/>
            <person name="Montmayeur A."/>
            <person name="Murphy C."/>
            <person name="Neiman D."/>
            <person name="Pearson M."/>
            <person name="Priest M."/>
            <person name="Roberts A."/>
            <person name="Saif S."/>
            <person name="Shea T."/>
            <person name="Shenoy N."/>
            <person name="Sisk P."/>
            <person name="Stolte C."/>
            <person name="Sykes S."/>
            <person name="White J."/>
            <person name="Yandava C."/>
            <person name="Wortman J."/>
            <person name="Nusbaum C."/>
            <person name="Birren B."/>
        </authorList>
    </citation>
    <scope>NUCLEOTIDE SEQUENCE [LARGE SCALE GENOMIC DNA]</scope>
    <source>
        <strain evidence="13 14">WAL-19142</strain>
    </source>
</reference>
<feature type="domain" description="ABC transporter" evidence="12">
    <location>
        <begin position="257"/>
        <end position="503"/>
    </location>
</feature>
<dbReference type="PANTHER" id="PTHR43790:SF7">
    <property type="entry name" value="GALACTOSE_METHYL GALACTOSIDE IMPORT ATP-BINDING PROTEIN MGLA"/>
    <property type="match status" value="1"/>
</dbReference>
<evidence type="ECO:0000256" key="10">
    <source>
        <dbReference type="ARBA" id="ARBA00023136"/>
    </source>
</evidence>
<dbReference type="GO" id="GO:0043211">
    <property type="term" value="F:ABC-type carbohydrate transporter activity"/>
    <property type="evidence" value="ECO:0007669"/>
    <property type="project" value="UniProtKB-UniRule"/>
</dbReference>
<keyword evidence="7 11" id="KW-0547">Nucleotide-binding</keyword>
<dbReference type="OrthoDB" id="9771863at2"/>
<evidence type="ECO:0000256" key="7">
    <source>
        <dbReference type="ARBA" id="ARBA00022741"/>
    </source>
</evidence>
<dbReference type="GO" id="GO:0005886">
    <property type="term" value="C:plasma membrane"/>
    <property type="evidence" value="ECO:0007669"/>
    <property type="project" value="UniProtKB-SubCell"/>
</dbReference>
<accession>A0A0J9BX39</accession>
<evidence type="ECO:0000256" key="2">
    <source>
        <dbReference type="ARBA" id="ARBA00004533"/>
    </source>
</evidence>
<dbReference type="GO" id="GO:0016887">
    <property type="term" value="F:ATP hydrolysis activity"/>
    <property type="evidence" value="ECO:0007669"/>
    <property type="project" value="InterPro"/>
</dbReference>
<comment type="catalytic activity">
    <reaction evidence="11">
        <text>D-galactose(out) + ATP + H2O = D-galactose(in) + ADP + phosphate + H(+)</text>
        <dbReference type="Rhea" id="RHEA:60156"/>
        <dbReference type="ChEBI" id="CHEBI:4139"/>
        <dbReference type="ChEBI" id="CHEBI:15377"/>
        <dbReference type="ChEBI" id="CHEBI:15378"/>
        <dbReference type="ChEBI" id="CHEBI:30616"/>
        <dbReference type="ChEBI" id="CHEBI:43474"/>
        <dbReference type="ChEBI" id="CHEBI:456216"/>
        <dbReference type="EC" id="7.5.2.11"/>
    </reaction>
</comment>
<evidence type="ECO:0000313" key="13">
    <source>
        <dbReference type="EMBL" id="KMW16799.1"/>
    </source>
</evidence>
<evidence type="ECO:0000256" key="5">
    <source>
        <dbReference type="ARBA" id="ARBA00022597"/>
    </source>
</evidence>
<dbReference type="Proteomes" id="UP000037392">
    <property type="component" value="Unassembled WGS sequence"/>
</dbReference>
<proteinExistence type="inferred from homology"/>
<evidence type="ECO:0000256" key="6">
    <source>
        <dbReference type="ARBA" id="ARBA00022737"/>
    </source>
</evidence>
<dbReference type="InterPro" id="IPR017871">
    <property type="entry name" value="ABC_transporter-like_CS"/>
</dbReference>
<sequence length="516" mass="57331">MADQYRLEMVGVSKTFPGVKALDGINLKVRPGTVHALMGENGAGKSTLMKCLFGIYKMDEGQIFIDGEKVEITNPDDALHKGLAMVHQELQPIPERSIAENMYLGRYPMKGIGPFKMVDHKVMNSEAEKWLKDVKMSFNPKAKLGTLSIGQMQSVEIAKAVSQSAKLVILDEPTSSLTDNEVEALFRIVRDLKTRGVSMIYISHKMAEIRQIADDITIMRDGTYVGSWEVKDISDDEIVKQMVGRELTNVYPPKDDYRTEETVLKVDHLCSIHERSFQDCSFELKRGEILGFGGLVGAQRTELMEAIFGMRHIASGQIEILGKKAAIRRPQDAIHDSVGMITEDRRGTGIIGCLSIEDNTAIASYNNYTHLGKIDKKKVDEVVKDSIAKLSIKTPSGKTLIQSLSGGNQQKVIIARWLANNPDILIMDEPTRGIDVGAKYEIYQIMIDLVKQGKSIIMISSEMPELIGMSNRIIVMCNGHITGELEGGEATQERIMSYATQFDLQGKSKNDSKQEV</sequence>
<dbReference type="PROSITE" id="PS50893">
    <property type="entry name" value="ABC_TRANSPORTER_2"/>
    <property type="match status" value="2"/>
</dbReference>
<dbReference type="EC" id="7.5.2.11" evidence="11"/>
<keyword evidence="4 11" id="KW-1003">Cell membrane</keyword>
<dbReference type="SMART" id="SM00382">
    <property type="entry name" value="AAA"/>
    <property type="match status" value="2"/>
</dbReference>
<keyword evidence="8 11" id="KW-0067">ATP-binding</keyword>
<dbReference type="InterPro" id="IPR050107">
    <property type="entry name" value="ABC_carbohydrate_import_ATPase"/>
</dbReference>
<keyword evidence="10 11" id="KW-0472">Membrane</keyword>
<protein>
    <recommendedName>
        <fullName evidence="11">Ribose/galactose/methyl galactoside import ATP-binding protein</fullName>
        <ecNumber evidence="11">7.5.2.11</ecNumber>
    </recommendedName>
</protein>
<dbReference type="InterPro" id="IPR003593">
    <property type="entry name" value="AAA+_ATPase"/>
</dbReference>
<evidence type="ECO:0000256" key="4">
    <source>
        <dbReference type="ARBA" id="ARBA00022475"/>
    </source>
</evidence>
<feature type="domain" description="ABC transporter" evidence="12">
    <location>
        <begin position="7"/>
        <end position="246"/>
    </location>
</feature>
<dbReference type="PROSITE" id="PS00211">
    <property type="entry name" value="ABC_TRANSPORTER_1"/>
    <property type="match status" value="1"/>
</dbReference>
<dbReference type="PANTHER" id="PTHR43790">
    <property type="entry name" value="CARBOHYDRATE TRANSPORT ATP-BINDING PROTEIN MG119-RELATED"/>
    <property type="match status" value="1"/>
</dbReference>
<keyword evidence="5 11" id="KW-0762">Sugar transport</keyword>
<evidence type="ECO:0000256" key="3">
    <source>
        <dbReference type="ARBA" id="ARBA00022448"/>
    </source>
</evidence>
<organism evidence="13 14">
    <name type="scientific">[Clostridium] citroniae WAL-19142</name>
    <dbReference type="NCBI Taxonomy" id="742734"/>
    <lineage>
        <taxon>Bacteria</taxon>
        <taxon>Bacillati</taxon>
        <taxon>Bacillota</taxon>
        <taxon>Clostridia</taxon>
        <taxon>Lachnospirales</taxon>
        <taxon>Lachnospiraceae</taxon>
        <taxon>Enterocloster</taxon>
    </lineage>
</organism>
<evidence type="ECO:0000259" key="12">
    <source>
        <dbReference type="PROSITE" id="PS50893"/>
    </source>
</evidence>
<dbReference type="CDD" id="cd03215">
    <property type="entry name" value="ABC_Carb_Monos_II"/>
    <property type="match status" value="1"/>
</dbReference>
<dbReference type="EMBL" id="ADLK01000029">
    <property type="protein sequence ID" value="KMW16799.1"/>
    <property type="molecule type" value="Genomic_DNA"/>
</dbReference>
<keyword evidence="9 11" id="KW-1278">Translocase</keyword>
<dbReference type="GeneID" id="93161335"/>
<dbReference type="InterPro" id="IPR027417">
    <property type="entry name" value="P-loop_NTPase"/>
</dbReference>
<comment type="subcellular location">
    <subcellularLocation>
        <location evidence="2">Cell inner membrane</location>
    </subcellularLocation>
    <subcellularLocation>
        <location evidence="1 11">Cell membrane</location>
        <topology evidence="1 11">Peripheral membrane protein</topology>
    </subcellularLocation>
</comment>
<evidence type="ECO:0000256" key="9">
    <source>
        <dbReference type="ARBA" id="ARBA00022967"/>
    </source>
</evidence>
<evidence type="ECO:0000313" key="14">
    <source>
        <dbReference type="Proteomes" id="UP000037392"/>
    </source>
</evidence>
<dbReference type="SUPFAM" id="SSF52540">
    <property type="entry name" value="P-loop containing nucleoside triphosphate hydrolases"/>
    <property type="match status" value="2"/>
</dbReference>
<evidence type="ECO:0000256" key="11">
    <source>
        <dbReference type="RuleBase" id="RU367029"/>
    </source>
</evidence>
<dbReference type="AlphaFoldDB" id="A0A0J9BX39"/>
<dbReference type="RefSeq" id="WP_007863998.1">
    <property type="nucleotide sequence ID" value="NZ_KQ235881.1"/>
</dbReference>
<dbReference type="GO" id="GO:0015749">
    <property type="term" value="P:monosaccharide transmembrane transport"/>
    <property type="evidence" value="ECO:0007669"/>
    <property type="project" value="UniProtKB-ARBA"/>
</dbReference>
<dbReference type="Gene3D" id="3.40.50.300">
    <property type="entry name" value="P-loop containing nucleotide triphosphate hydrolases"/>
    <property type="match status" value="2"/>
</dbReference>
<comment type="function">
    <text evidence="11">Part of an ABC transporter complex involved in carbohydrate import. Could be involved in ribose, galactose and/or methyl galactoside import. Responsible for energy coupling to the transport system.</text>
</comment>
<dbReference type="Pfam" id="PF00005">
    <property type="entry name" value="ABC_tran"/>
    <property type="match status" value="2"/>
</dbReference>
<keyword evidence="3 11" id="KW-0813">Transport</keyword>
<keyword evidence="6" id="KW-0677">Repeat</keyword>
<gene>
    <name evidence="13" type="ORF">HMPREF9470_04299</name>
</gene>
<comment type="caution">
    <text evidence="13">The sequence shown here is derived from an EMBL/GenBank/DDBJ whole genome shotgun (WGS) entry which is preliminary data.</text>
</comment>